<reference evidence="1 2" key="1">
    <citation type="submission" date="2012-03" db="EMBL/GenBank/DDBJ databases">
        <title>Whole Genome Assembly of Papio anubis.</title>
        <authorList>
            <person name="Liu Y.L."/>
            <person name="Abraham K.A."/>
            <person name="Akbar H.A."/>
            <person name="Ali S.A."/>
            <person name="Anosike U.A."/>
            <person name="Aqrawi P.A."/>
            <person name="Arias F.A."/>
            <person name="Attaway T.A."/>
            <person name="Awwad R.A."/>
            <person name="Babu C.B."/>
            <person name="Bandaranaike D.B."/>
            <person name="Battles P.B."/>
            <person name="Bell A.B."/>
            <person name="Beltran B.B."/>
            <person name="Berhane-Mersha D.B."/>
            <person name="Bess C.B."/>
            <person name="Bickham C.B."/>
            <person name="Bolden T.B."/>
            <person name="Carter K.C."/>
            <person name="Chau D.C."/>
            <person name="Chavez A.C."/>
            <person name="Clerc-Blankenburg K.C."/>
            <person name="Coyle M.C."/>
            <person name="Dao M.D."/>
            <person name="Davila M.L.D."/>
            <person name="Davy-Carroll L.D."/>
            <person name="Denson S.D."/>
            <person name="Dinh H.D."/>
            <person name="Fernandez S.F."/>
            <person name="Fernando P.F."/>
            <person name="Forbes L.F."/>
            <person name="Francis C.F."/>
            <person name="Francisco L.F."/>
            <person name="Fu Q.F."/>
            <person name="Garcia-Iii R.G."/>
            <person name="Garrett T.G."/>
            <person name="Gross S.G."/>
            <person name="Gubbala S.G."/>
            <person name="Hirani K.H."/>
            <person name="Hogues M.H."/>
            <person name="Hollins B.H."/>
            <person name="Jackson L.J."/>
            <person name="Javaid M.J."/>
            <person name="Jhangiani S.J."/>
            <person name="Johnson A.J."/>
            <person name="Johnson B.J."/>
            <person name="Jones J.J."/>
            <person name="Joshi V.J."/>
            <person name="Kalu J.K."/>
            <person name="Khan N.K."/>
            <person name="Korchina V.K."/>
            <person name="Kovar C.K."/>
            <person name="Lago L.L."/>
            <person name="Lara F.L."/>
            <person name="Le T.-K.L."/>
            <person name="Lee S.L."/>
            <person name="Legall-Iii F.L."/>
            <person name="Lemon S.L."/>
            <person name="Liu J.L."/>
            <person name="Liu Y.-S.L."/>
            <person name="Liyanage D.L."/>
            <person name="Lopez J.L."/>
            <person name="Lorensuhewa L.L."/>
            <person name="Mata R.M."/>
            <person name="Mathew T.M."/>
            <person name="Mercado C.M."/>
            <person name="Mercado I.M."/>
            <person name="Morales K.M."/>
            <person name="Morgan M.M."/>
            <person name="Munidasa M.M."/>
            <person name="Ngo D.N."/>
            <person name="Nguyen L.N."/>
            <person name="Nguyen T.N."/>
            <person name="Nguyen N.N."/>
            <person name="Obregon M.O."/>
            <person name="Okwuonu G.O."/>
            <person name="Ongeri F.O."/>
            <person name="Onwere C.O."/>
            <person name="Osifeso I.O."/>
            <person name="Parra A.P."/>
            <person name="Patil S.P."/>
            <person name="Perez A.P."/>
            <person name="Perez Y.P."/>
            <person name="Pham C.P."/>
            <person name="Pu L.-L.P."/>
            <person name="Puazo M.P."/>
            <person name="Quiroz J.Q."/>
            <person name="Rouhana J.R."/>
            <person name="Ruiz M.R."/>
            <person name="Ruiz S.-J.R."/>
            <person name="Saada N.S."/>
            <person name="Santibanez J.S."/>
            <person name="Scheel M.S."/>
            <person name="Schneider B.S."/>
            <person name="Simmons D.S."/>
            <person name="Sisson I.S."/>
            <person name="Tang L.-Y.T."/>
            <person name="Thornton R.T."/>
            <person name="Tisius J.T."/>
            <person name="Toledanes G.T."/>
            <person name="Trejos Z.T."/>
            <person name="Usmani K.U."/>
            <person name="Varghese R.V."/>
            <person name="Vattathil S.V."/>
            <person name="Vee V.V."/>
            <person name="Walker D.W."/>
            <person name="Weissenberger G.W."/>
            <person name="White C.W."/>
            <person name="Williams A.W."/>
            <person name="Woodworth J.W."/>
            <person name="Wright R.W."/>
            <person name="Zhu Y.Z."/>
            <person name="Han Y.H."/>
            <person name="Newsham I.N."/>
            <person name="Nazareth L.N."/>
            <person name="Worley K.W."/>
            <person name="Muzny D.M."/>
            <person name="Rogers J.R."/>
            <person name="Gibbs R.G."/>
        </authorList>
    </citation>
    <scope>NUCLEOTIDE SEQUENCE [LARGE SCALE GENOMIC DNA]</scope>
</reference>
<dbReference type="PANTHER" id="PTHR12138">
    <property type="entry name" value="PRIMATE-EXPANDED PROTEIN FAMILY"/>
    <property type="match status" value="1"/>
</dbReference>
<evidence type="ECO:0000313" key="1">
    <source>
        <dbReference type="Ensembl" id="ENSPANP00000055460.1"/>
    </source>
</evidence>
<accession>A0A8I5R855</accession>
<keyword evidence="2" id="KW-1185">Reference proteome</keyword>
<sequence>MVHGSLQLAGLSDPPTSVSQAAGIRRAHHYARPISTFFFFFFFETGSCSLTRLKCSGTIIAQCSLKLPGSSSSPTSASRVAGTTGMCHHTQQFLKMFCRDGVSLYRPGWHSTPGLKQSSCLGLPKCWDPRHERPHTALFPPSDGPSDCFHFEVHTLQAEGS</sequence>
<dbReference type="Proteomes" id="UP000028761">
    <property type="component" value="Chromosome 18"/>
</dbReference>
<dbReference type="PANTHER" id="PTHR12138:SF162">
    <property type="entry name" value="CHROMOSOME UNDETERMINED SCAFFOLD_275, WHOLE GENOME SHOTGUN SEQUENCE"/>
    <property type="match status" value="1"/>
</dbReference>
<protein>
    <submittedName>
        <fullName evidence="1">Uncharacterized protein</fullName>
    </submittedName>
</protein>
<dbReference type="AlphaFoldDB" id="A0A8I5R855"/>
<reference evidence="1" key="2">
    <citation type="submission" date="2025-08" db="UniProtKB">
        <authorList>
            <consortium name="Ensembl"/>
        </authorList>
    </citation>
    <scope>IDENTIFICATION</scope>
</reference>
<proteinExistence type="predicted"/>
<name>A0A8I5R855_PAPAN</name>
<organism evidence="1 2">
    <name type="scientific">Papio anubis</name>
    <name type="common">Olive baboon</name>
    <dbReference type="NCBI Taxonomy" id="9555"/>
    <lineage>
        <taxon>Eukaryota</taxon>
        <taxon>Metazoa</taxon>
        <taxon>Chordata</taxon>
        <taxon>Craniata</taxon>
        <taxon>Vertebrata</taxon>
        <taxon>Euteleostomi</taxon>
        <taxon>Mammalia</taxon>
        <taxon>Eutheria</taxon>
        <taxon>Euarchontoglires</taxon>
        <taxon>Primates</taxon>
        <taxon>Haplorrhini</taxon>
        <taxon>Catarrhini</taxon>
        <taxon>Cercopithecidae</taxon>
        <taxon>Cercopithecinae</taxon>
        <taxon>Papio</taxon>
    </lineage>
</organism>
<evidence type="ECO:0000313" key="2">
    <source>
        <dbReference type="Proteomes" id="UP000028761"/>
    </source>
</evidence>
<dbReference type="Ensembl" id="ENSPANT00000077869.1">
    <property type="protein sequence ID" value="ENSPANP00000055460.1"/>
    <property type="gene ID" value="ENSPANG00000050498.1"/>
</dbReference>
<dbReference type="GeneTree" id="ENSGT01150000287033"/>
<reference evidence="1" key="3">
    <citation type="submission" date="2025-09" db="UniProtKB">
        <authorList>
            <consortium name="Ensembl"/>
        </authorList>
    </citation>
    <scope>IDENTIFICATION</scope>
</reference>